<keyword evidence="11" id="KW-1185">Reference proteome</keyword>
<dbReference type="Pfam" id="PF20154">
    <property type="entry name" value="LNT_N"/>
    <property type="match status" value="1"/>
</dbReference>
<feature type="transmembrane region" description="Helical" evidence="8">
    <location>
        <begin position="72"/>
        <end position="92"/>
    </location>
</feature>
<evidence type="ECO:0000313" key="10">
    <source>
        <dbReference type="EMBL" id="MFC0543190.1"/>
    </source>
</evidence>
<sequence>MVAPAVTSETDTSIALPSRRRRAAPVLIRLAAALAGGGIFYASYPPRTLWYLAPLAFALLAFSLRHRSARGGFLYGLAFGLAFVMPLLTWLQSFLGADFGPFPWIGLSFVVSLYMAIAGAVMAVVSKLRGGPVWMASAFMGSEVLRTYFPFDGFPWGKVAYGQPEGLFLPLAAIGGTMLLGFAVVVTGTGLTELVVRWRAGDRRRALVLPVILIVLPVVAGAASWSLVGTDAQAGTRTVAIIQGNAPDDGINLMYDTPILRRNHLAATEKLAADIKAGRVTKPDIVVWPEVATDLEPDPRYDSELSQAIRDVGVPFLIGGRLIENPTTIQNVVQVWDPNTGPGDRYAKRKLVPFAEFIPLREISAAVTPFVADTRDMIPGTQPGALAIDNTTVGVAICYEVAYDQVVGDAVRAGATMLAVPTNNAWYGPGEMSYQQLAMSRVAAVEYGRAVAVSATSGVSAIVQPDGTVTRQSELYTAATLVASVPLRTTATLATRLGAWPEWVASVTGLAALALAIGARLRKRSAPARTDDTSTSEEDL</sequence>
<dbReference type="HAMAP" id="MF_01148">
    <property type="entry name" value="Lnt"/>
    <property type="match status" value="1"/>
</dbReference>
<feature type="transmembrane region" description="Helical" evidence="8">
    <location>
        <begin position="49"/>
        <end position="65"/>
    </location>
</feature>
<feature type="domain" description="CN hydrolase" evidence="9">
    <location>
        <begin position="237"/>
        <end position="487"/>
    </location>
</feature>
<dbReference type="EC" id="2.3.1.269" evidence="8"/>
<feature type="transmembrane region" description="Helical" evidence="8">
    <location>
        <begin position="207"/>
        <end position="228"/>
    </location>
</feature>
<comment type="similarity">
    <text evidence="8">Belongs to the CN hydrolase family. Apolipoprotein N-acyltransferase subfamily.</text>
</comment>
<evidence type="ECO:0000313" key="11">
    <source>
        <dbReference type="Proteomes" id="UP001589810"/>
    </source>
</evidence>
<evidence type="ECO:0000256" key="2">
    <source>
        <dbReference type="ARBA" id="ARBA00022475"/>
    </source>
</evidence>
<feature type="transmembrane region" description="Helical" evidence="8">
    <location>
        <begin position="132"/>
        <end position="151"/>
    </location>
</feature>
<feature type="transmembrane region" description="Helical" evidence="8">
    <location>
        <begin position="26"/>
        <end position="43"/>
    </location>
</feature>
<keyword evidence="3 8" id="KW-0808">Transferase</keyword>
<dbReference type="Gene3D" id="3.60.110.10">
    <property type="entry name" value="Carbon-nitrogen hydrolase"/>
    <property type="match status" value="1"/>
</dbReference>
<keyword evidence="6 8" id="KW-0472">Membrane</keyword>
<comment type="subcellular location">
    <subcellularLocation>
        <location evidence="1 8">Cell membrane</location>
        <topology evidence="1 8">Multi-pass membrane protein</topology>
    </subcellularLocation>
</comment>
<evidence type="ECO:0000259" key="9">
    <source>
        <dbReference type="PROSITE" id="PS50263"/>
    </source>
</evidence>
<evidence type="ECO:0000256" key="3">
    <source>
        <dbReference type="ARBA" id="ARBA00022679"/>
    </source>
</evidence>
<feature type="transmembrane region" description="Helical" evidence="8">
    <location>
        <begin position="171"/>
        <end position="195"/>
    </location>
</feature>
<dbReference type="Pfam" id="PF00795">
    <property type="entry name" value="CN_hydrolase"/>
    <property type="match status" value="1"/>
</dbReference>
<evidence type="ECO:0000256" key="1">
    <source>
        <dbReference type="ARBA" id="ARBA00004651"/>
    </source>
</evidence>
<evidence type="ECO:0000256" key="4">
    <source>
        <dbReference type="ARBA" id="ARBA00022692"/>
    </source>
</evidence>
<reference evidence="10 11" key="1">
    <citation type="submission" date="2024-09" db="EMBL/GenBank/DDBJ databases">
        <authorList>
            <person name="Sun Q."/>
            <person name="Mori K."/>
        </authorList>
    </citation>
    <scope>NUCLEOTIDE SEQUENCE [LARGE SCALE GENOMIC DNA]</scope>
    <source>
        <strain evidence="10 11">TBRC 1432</strain>
    </source>
</reference>
<dbReference type="Proteomes" id="UP001589810">
    <property type="component" value="Unassembled WGS sequence"/>
</dbReference>
<evidence type="ECO:0000256" key="5">
    <source>
        <dbReference type="ARBA" id="ARBA00022989"/>
    </source>
</evidence>
<name>A0ABV6MSA5_9PSEU</name>
<dbReference type="InterPro" id="IPR036526">
    <property type="entry name" value="C-N_Hydrolase_sf"/>
</dbReference>
<gene>
    <name evidence="8 10" type="primary">lnt</name>
    <name evidence="10" type="ORF">ACFFH7_16940</name>
</gene>
<protein>
    <recommendedName>
        <fullName evidence="8">Apolipoprotein N-acyltransferase</fullName>
        <shortName evidence="8">ALP N-acyltransferase</shortName>
        <ecNumber evidence="8">2.3.1.269</ecNumber>
    </recommendedName>
</protein>
<keyword evidence="5 8" id="KW-1133">Transmembrane helix</keyword>
<dbReference type="NCBIfam" id="TIGR00546">
    <property type="entry name" value="lnt"/>
    <property type="match status" value="1"/>
</dbReference>
<organism evidence="10 11">
    <name type="scientific">Kutzneria chonburiensis</name>
    <dbReference type="NCBI Taxonomy" id="1483604"/>
    <lineage>
        <taxon>Bacteria</taxon>
        <taxon>Bacillati</taxon>
        <taxon>Actinomycetota</taxon>
        <taxon>Actinomycetes</taxon>
        <taxon>Pseudonocardiales</taxon>
        <taxon>Pseudonocardiaceae</taxon>
        <taxon>Kutzneria</taxon>
    </lineage>
</organism>
<proteinExistence type="inferred from homology"/>
<evidence type="ECO:0000256" key="8">
    <source>
        <dbReference type="HAMAP-Rule" id="MF_01148"/>
    </source>
</evidence>
<dbReference type="InterPro" id="IPR045378">
    <property type="entry name" value="LNT_N"/>
</dbReference>
<accession>A0ABV6MSA5</accession>
<dbReference type="CDD" id="cd07571">
    <property type="entry name" value="ALP_N-acyl_transferase"/>
    <property type="match status" value="1"/>
</dbReference>
<evidence type="ECO:0000256" key="6">
    <source>
        <dbReference type="ARBA" id="ARBA00023136"/>
    </source>
</evidence>
<dbReference type="PANTHER" id="PTHR38686:SF1">
    <property type="entry name" value="APOLIPOPROTEIN N-ACYLTRANSFERASE"/>
    <property type="match status" value="1"/>
</dbReference>
<keyword evidence="4 8" id="KW-0812">Transmembrane</keyword>
<evidence type="ECO:0000256" key="7">
    <source>
        <dbReference type="ARBA" id="ARBA00023315"/>
    </source>
</evidence>
<dbReference type="InterPro" id="IPR004563">
    <property type="entry name" value="Apolipo_AcylTrfase"/>
</dbReference>
<dbReference type="RefSeq" id="WP_273941581.1">
    <property type="nucleotide sequence ID" value="NZ_CP097263.1"/>
</dbReference>
<dbReference type="InterPro" id="IPR003010">
    <property type="entry name" value="C-N_Hydrolase"/>
</dbReference>
<dbReference type="SUPFAM" id="SSF56317">
    <property type="entry name" value="Carbon-nitrogen hydrolase"/>
    <property type="match status" value="1"/>
</dbReference>
<comment type="caution">
    <text evidence="10">The sequence shown here is derived from an EMBL/GenBank/DDBJ whole genome shotgun (WGS) entry which is preliminary data.</text>
</comment>
<keyword evidence="2 8" id="KW-1003">Cell membrane</keyword>
<dbReference type="GO" id="GO:0016746">
    <property type="term" value="F:acyltransferase activity"/>
    <property type="evidence" value="ECO:0007669"/>
    <property type="project" value="UniProtKB-KW"/>
</dbReference>
<dbReference type="EMBL" id="JBHLUD010000004">
    <property type="protein sequence ID" value="MFC0543190.1"/>
    <property type="molecule type" value="Genomic_DNA"/>
</dbReference>
<dbReference type="PANTHER" id="PTHR38686">
    <property type="entry name" value="APOLIPOPROTEIN N-ACYLTRANSFERASE"/>
    <property type="match status" value="1"/>
</dbReference>
<comment type="catalytic activity">
    <reaction evidence="8">
        <text>N-terminal S-1,2-diacyl-sn-glyceryl-L-cysteinyl-[lipoprotein] + a glycerophospholipid = N-acyl-S-1,2-diacyl-sn-glyceryl-L-cysteinyl-[lipoprotein] + a 2-acyl-sn-glycero-3-phospholipid + H(+)</text>
        <dbReference type="Rhea" id="RHEA:48228"/>
        <dbReference type="Rhea" id="RHEA-COMP:14681"/>
        <dbReference type="Rhea" id="RHEA-COMP:14684"/>
        <dbReference type="ChEBI" id="CHEBI:15378"/>
        <dbReference type="ChEBI" id="CHEBI:136912"/>
        <dbReference type="ChEBI" id="CHEBI:140656"/>
        <dbReference type="ChEBI" id="CHEBI:140657"/>
        <dbReference type="ChEBI" id="CHEBI:140660"/>
        <dbReference type="EC" id="2.3.1.269"/>
    </reaction>
</comment>
<comment type="function">
    <text evidence="8">Catalyzes the phospholipid dependent N-acylation of the N-terminal cysteine of apolipoprotein, the last step in lipoprotein maturation.</text>
</comment>
<dbReference type="PROSITE" id="PS50263">
    <property type="entry name" value="CN_HYDROLASE"/>
    <property type="match status" value="1"/>
</dbReference>
<feature type="transmembrane region" description="Helical" evidence="8">
    <location>
        <begin position="104"/>
        <end position="125"/>
    </location>
</feature>
<keyword evidence="7 8" id="KW-0012">Acyltransferase</keyword>
<comment type="pathway">
    <text evidence="8">Protein modification; lipoprotein biosynthesis (N-acyl transfer).</text>
</comment>